<gene>
    <name evidence="3" type="ORF">METZ01_LOCUS120144</name>
</gene>
<evidence type="ECO:0000313" key="3">
    <source>
        <dbReference type="EMBL" id="SVA67290.1"/>
    </source>
</evidence>
<evidence type="ECO:0000256" key="1">
    <source>
        <dbReference type="SAM" id="MobiDB-lite"/>
    </source>
</evidence>
<evidence type="ECO:0000256" key="2">
    <source>
        <dbReference type="SAM" id="Phobius"/>
    </source>
</evidence>
<organism evidence="3">
    <name type="scientific">marine metagenome</name>
    <dbReference type="NCBI Taxonomy" id="408172"/>
    <lineage>
        <taxon>unclassified sequences</taxon>
        <taxon>metagenomes</taxon>
        <taxon>ecological metagenomes</taxon>
    </lineage>
</organism>
<reference evidence="3" key="1">
    <citation type="submission" date="2018-05" db="EMBL/GenBank/DDBJ databases">
        <authorList>
            <person name="Lanie J.A."/>
            <person name="Ng W.-L."/>
            <person name="Kazmierczak K.M."/>
            <person name="Andrzejewski T.M."/>
            <person name="Davidsen T.M."/>
            <person name="Wayne K.J."/>
            <person name="Tettelin H."/>
            <person name="Glass J.I."/>
            <person name="Rusch D."/>
            <person name="Podicherti R."/>
            <person name="Tsui H.-C.T."/>
            <person name="Winkler M.E."/>
        </authorList>
    </citation>
    <scope>NUCLEOTIDE SEQUENCE</scope>
</reference>
<feature type="region of interest" description="Disordered" evidence="1">
    <location>
        <begin position="1"/>
        <end position="21"/>
    </location>
</feature>
<dbReference type="EMBL" id="UINC01016094">
    <property type="protein sequence ID" value="SVA67290.1"/>
    <property type="molecule type" value="Genomic_DNA"/>
</dbReference>
<name>A0A381XRM0_9ZZZZ</name>
<sequence>MTETSLQEKRKSRIGPRDFKRNSIAKRNGDRAIGFIFASMLAFVVFMFNF</sequence>
<keyword evidence="2" id="KW-0812">Transmembrane</keyword>
<feature type="transmembrane region" description="Helical" evidence="2">
    <location>
        <begin position="29"/>
        <end position="48"/>
    </location>
</feature>
<keyword evidence="2" id="KW-1133">Transmembrane helix</keyword>
<dbReference type="AlphaFoldDB" id="A0A381XRM0"/>
<keyword evidence="2" id="KW-0472">Membrane</keyword>
<proteinExistence type="predicted"/>
<accession>A0A381XRM0</accession>
<protein>
    <submittedName>
        <fullName evidence="3">Uncharacterized protein</fullName>
    </submittedName>
</protein>